<dbReference type="EMBL" id="VIVK01000001">
    <property type="protein sequence ID" value="TWD84629.1"/>
    <property type="molecule type" value="Genomic_DNA"/>
</dbReference>
<reference evidence="1 2" key="1">
    <citation type="submission" date="2019-06" db="EMBL/GenBank/DDBJ databases">
        <title>Sequencing the genomes of 1000 actinobacteria strains.</title>
        <authorList>
            <person name="Klenk H.-P."/>
        </authorList>
    </citation>
    <scope>NUCLEOTIDE SEQUENCE [LARGE SCALE GENOMIC DNA]</scope>
    <source>
        <strain evidence="1 2">DSM 24683</strain>
    </source>
</reference>
<evidence type="ECO:0008006" key="3">
    <source>
        <dbReference type="Google" id="ProtNLM"/>
    </source>
</evidence>
<proteinExistence type="predicted"/>
<dbReference type="NCBIfam" id="NF046112">
    <property type="entry name" value="MSMEG_6209_Nter"/>
    <property type="match status" value="1"/>
</dbReference>
<comment type="caution">
    <text evidence="1">The sequence shown here is derived from an EMBL/GenBank/DDBJ whole genome shotgun (WGS) entry which is preliminary data.</text>
</comment>
<protein>
    <recommendedName>
        <fullName evidence="3">Mutator family transposase</fullName>
    </recommendedName>
</protein>
<sequence length="82" mass="9241">MSGAIGLVILRAMDRSEENRAIDEVVERLAQQFPELPAADIASTVAQTRPEFEEAPIRDFVPLFVERSAKNRLRDRRETASS</sequence>
<evidence type="ECO:0000313" key="1">
    <source>
        <dbReference type="EMBL" id="TWD84629.1"/>
    </source>
</evidence>
<name>A0A561C0B5_9ACTN</name>
<keyword evidence="2" id="KW-1185">Reference proteome</keyword>
<organism evidence="1 2">
    <name type="scientific">Kribbella amoyensis</name>
    <dbReference type="NCBI Taxonomy" id="996641"/>
    <lineage>
        <taxon>Bacteria</taxon>
        <taxon>Bacillati</taxon>
        <taxon>Actinomycetota</taxon>
        <taxon>Actinomycetes</taxon>
        <taxon>Propionibacteriales</taxon>
        <taxon>Kribbellaceae</taxon>
        <taxon>Kribbella</taxon>
    </lineage>
</organism>
<evidence type="ECO:0000313" key="2">
    <source>
        <dbReference type="Proteomes" id="UP000318380"/>
    </source>
</evidence>
<accession>A0A561C0B5</accession>
<dbReference type="Proteomes" id="UP000318380">
    <property type="component" value="Unassembled WGS sequence"/>
</dbReference>
<dbReference type="AlphaFoldDB" id="A0A561C0B5"/>
<dbReference type="Gene3D" id="1.10.8.1060">
    <property type="entry name" value="Corynebacterium glutamicum thioredoxin-dependent arsenate reductase, N-terminal domain"/>
    <property type="match status" value="1"/>
</dbReference>
<gene>
    <name evidence="1" type="ORF">FB561_5823</name>
</gene>